<dbReference type="AlphaFoldDB" id="A0A433CW54"/>
<dbReference type="OrthoDB" id="10266825at2759"/>
<evidence type="ECO:0000313" key="2">
    <source>
        <dbReference type="Proteomes" id="UP000268093"/>
    </source>
</evidence>
<reference evidence="1 2" key="1">
    <citation type="journal article" date="2018" name="New Phytol.">
        <title>Phylogenomics of Endogonaceae and evolution of mycorrhizas within Mucoromycota.</title>
        <authorList>
            <person name="Chang Y."/>
            <person name="Desiro A."/>
            <person name="Na H."/>
            <person name="Sandor L."/>
            <person name="Lipzen A."/>
            <person name="Clum A."/>
            <person name="Barry K."/>
            <person name="Grigoriev I.V."/>
            <person name="Martin F.M."/>
            <person name="Stajich J.E."/>
            <person name="Smith M.E."/>
            <person name="Bonito G."/>
            <person name="Spatafora J.W."/>
        </authorList>
    </citation>
    <scope>NUCLEOTIDE SEQUENCE [LARGE SCALE GENOMIC DNA]</scope>
    <source>
        <strain evidence="1 2">GMNB39</strain>
    </source>
</reference>
<dbReference type="EMBL" id="RBNI01012561">
    <property type="protein sequence ID" value="RUP42737.1"/>
    <property type="molecule type" value="Genomic_DNA"/>
</dbReference>
<comment type="caution">
    <text evidence="1">The sequence shown here is derived from an EMBL/GenBank/DDBJ whole genome shotgun (WGS) entry which is preliminary data.</text>
</comment>
<dbReference type="Proteomes" id="UP000268093">
    <property type="component" value="Unassembled WGS sequence"/>
</dbReference>
<sequence>MHARDVIKFGPRIHQGITYHNDVAVQILTDINVALHNGVVGGLVDTGRFKTEEGRLEESLRSTEAILKILNE</sequence>
<protein>
    <submittedName>
        <fullName evidence="1">Uncharacterized protein</fullName>
    </submittedName>
</protein>
<proteinExistence type="predicted"/>
<keyword evidence="2" id="KW-1185">Reference proteome</keyword>
<name>A0A433CW54_9FUNG</name>
<organism evidence="1 2">
    <name type="scientific">Jimgerdemannia flammicorona</name>
    <dbReference type="NCBI Taxonomy" id="994334"/>
    <lineage>
        <taxon>Eukaryota</taxon>
        <taxon>Fungi</taxon>
        <taxon>Fungi incertae sedis</taxon>
        <taxon>Mucoromycota</taxon>
        <taxon>Mucoromycotina</taxon>
        <taxon>Endogonomycetes</taxon>
        <taxon>Endogonales</taxon>
        <taxon>Endogonaceae</taxon>
        <taxon>Jimgerdemannia</taxon>
    </lineage>
</organism>
<evidence type="ECO:0000313" key="1">
    <source>
        <dbReference type="EMBL" id="RUP42737.1"/>
    </source>
</evidence>
<gene>
    <name evidence="1" type="ORF">BC936DRAFT_138154</name>
</gene>
<accession>A0A433CW54</accession>